<evidence type="ECO:0000256" key="2">
    <source>
        <dbReference type="ARBA" id="ARBA00022833"/>
    </source>
</evidence>
<dbReference type="PANTHER" id="PTHR46171">
    <property type="entry name" value="GH10160P"/>
    <property type="match status" value="1"/>
</dbReference>
<protein>
    <submittedName>
        <fullName evidence="5">RNF38-like protein</fullName>
    </submittedName>
</protein>
<dbReference type="SUPFAM" id="SSF57850">
    <property type="entry name" value="RING/U-box"/>
    <property type="match status" value="1"/>
</dbReference>
<keyword evidence="6" id="KW-1185">Reference proteome</keyword>
<evidence type="ECO:0000256" key="3">
    <source>
        <dbReference type="SAM" id="MobiDB-lite"/>
    </source>
</evidence>
<gene>
    <name evidence="5" type="ORF">MAR_015656</name>
</gene>
<evidence type="ECO:0000313" key="6">
    <source>
        <dbReference type="Proteomes" id="UP001164746"/>
    </source>
</evidence>
<feature type="region of interest" description="Disordered" evidence="3">
    <location>
        <begin position="225"/>
        <end position="246"/>
    </location>
</feature>
<dbReference type="InterPro" id="IPR001841">
    <property type="entry name" value="Znf_RING"/>
</dbReference>
<dbReference type="InterPro" id="IPR013083">
    <property type="entry name" value="Znf_RING/FYVE/PHD"/>
</dbReference>
<proteinExistence type="predicted"/>
<dbReference type="Proteomes" id="UP001164746">
    <property type="component" value="Chromosome 12"/>
</dbReference>
<feature type="domain" description="RING-type" evidence="4">
    <location>
        <begin position="373"/>
        <end position="398"/>
    </location>
</feature>
<reference evidence="5" key="1">
    <citation type="submission" date="2022-11" db="EMBL/GenBank/DDBJ databases">
        <title>Centuries of genome instability and evolution in soft-shell clam transmissible cancer (bioRxiv).</title>
        <authorList>
            <person name="Hart S.F.M."/>
            <person name="Yonemitsu M.A."/>
            <person name="Giersch R.M."/>
            <person name="Beal B.F."/>
            <person name="Arriagada G."/>
            <person name="Davis B.W."/>
            <person name="Ostrander E.A."/>
            <person name="Goff S.P."/>
            <person name="Metzger M.J."/>
        </authorList>
    </citation>
    <scope>NUCLEOTIDE SEQUENCE</scope>
    <source>
        <strain evidence="5">MELC-2E11</strain>
        <tissue evidence="5">Siphon/mantle</tissue>
    </source>
</reference>
<name>A0ABY7FHS7_MYAAR</name>
<dbReference type="Pfam" id="PF17123">
    <property type="entry name" value="zf-RING_11"/>
    <property type="match status" value="1"/>
</dbReference>
<dbReference type="PANTHER" id="PTHR46171:SF3">
    <property type="entry name" value="GH10160P"/>
    <property type="match status" value="1"/>
</dbReference>
<sequence length="404" mass="44915">MDIPETIPDDWILFLSKSESPSRKRRKTSGGIVDLTNTSPSPPTLPAQCESGPSDSVRLRRRNPSQRRPSGERAHTPRGRRSPGTLRRSARDRHPGGARGEGSPERRAFQPPLATPHIHPAALPLQQHQTQLLLDVESVQAAAPMNLAPYAMPICTGPHGMPVCTTAARIPVCAAGNGQPTWSFPAACNIQHIPACNLPQFPLTTHHHPSRRPEDEGSLLERLHARAPPPYPLNPGRGYPHPPTLTPSPPLILQEPAVHPAPHDIFGPFQRLYAHHQRSLGRRSMRNFPPPPQPYPGFLLHFLAMLGNPPMPPFGREVVHDEATEENYEALLNLAERLGDAKPKGLCRMEIEQLPAYRFNGENLRNGADQTSCVVCMCEFENRQMLRVLPCYHEFHAKPEKNNF</sequence>
<feature type="region of interest" description="Disordered" evidence="3">
    <location>
        <begin position="15"/>
        <end position="117"/>
    </location>
</feature>
<evidence type="ECO:0000259" key="4">
    <source>
        <dbReference type="Pfam" id="PF17123"/>
    </source>
</evidence>
<keyword evidence="1" id="KW-0479">Metal-binding</keyword>
<organism evidence="5 6">
    <name type="scientific">Mya arenaria</name>
    <name type="common">Soft-shell clam</name>
    <dbReference type="NCBI Taxonomy" id="6604"/>
    <lineage>
        <taxon>Eukaryota</taxon>
        <taxon>Metazoa</taxon>
        <taxon>Spiralia</taxon>
        <taxon>Lophotrochozoa</taxon>
        <taxon>Mollusca</taxon>
        <taxon>Bivalvia</taxon>
        <taxon>Autobranchia</taxon>
        <taxon>Heteroconchia</taxon>
        <taxon>Euheterodonta</taxon>
        <taxon>Imparidentia</taxon>
        <taxon>Neoheterodontei</taxon>
        <taxon>Myida</taxon>
        <taxon>Myoidea</taxon>
        <taxon>Myidae</taxon>
        <taxon>Mya</taxon>
    </lineage>
</organism>
<keyword evidence="1" id="KW-0863">Zinc-finger</keyword>
<dbReference type="EMBL" id="CP111023">
    <property type="protein sequence ID" value="WAR21682.1"/>
    <property type="molecule type" value="Genomic_DNA"/>
</dbReference>
<dbReference type="Gene3D" id="3.30.40.10">
    <property type="entry name" value="Zinc/RING finger domain, C3HC4 (zinc finger)"/>
    <property type="match status" value="1"/>
</dbReference>
<keyword evidence="2" id="KW-0862">Zinc</keyword>
<evidence type="ECO:0000256" key="1">
    <source>
        <dbReference type="ARBA" id="ARBA00022771"/>
    </source>
</evidence>
<evidence type="ECO:0000313" key="5">
    <source>
        <dbReference type="EMBL" id="WAR21682.1"/>
    </source>
</evidence>
<accession>A0ABY7FHS7</accession>